<dbReference type="GO" id="GO:0110032">
    <property type="term" value="P:positive regulation of G2/MI transition of meiotic cell cycle"/>
    <property type="evidence" value="ECO:0007669"/>
    <property type="project" value="TreeGrafter"/>
</dbReference>
<gene>
    <name evidence="2" type="ORF">POCTA_138.1.T0780033</name>
</gene>
<dbReference type="SMART" id="SM00450">
    <property type="entry name" value="RHOD"/>
    <property type="match status" value="1"/>
</dbReference>
<dbReference type="AlphaFoldDB" id="A0A8S1VYS9"/>
<name>A0A8S1VYS9_PAROT</name>
<dbReference type="GO" id="GO:0000086">
    <property type="term" value="P:G2/M transition of mitotic cell cycle"/>
    <property type="evidence" value="ECO:0007669"/>
    <property type="project" value="TreeGrafter"/>
</dbReference>
<organism evidence="2 3">
    <name type="scientific">Paramecium octaurelia</name>
    <dbReference type="NCBI Taxonomy" id="43137"/>
    <lineage>
        <taxon>Eukaryota</taxon>
        <taxon>Sar</taxon>
        <taxon>Alveolata</taxon>
        <taxon>Ciliophora</taxon>
        <taxon>Intramacronucleata</taxon>
        <taxon>Oligohymenophorea</taxon>
        <taxon>Peniculida</taxon>
        <taxon>Parameciidae</taxon>
        <taxon>Paramecium</taxon>
    </lineage>
</organism>
<dbReference type="EMBL" id="CAJJDP010000077">
    <property type="protein sequence ID" value="CAD8181961.1"/>
    <property type="molecule type" value="Genomic_DNA"/>
</dbReference>
<dbReference type="PROSITE" id="PS50206">
    <property type="entry name" value="RHODANESE_3"/>
    <property type="match status" value="1"/>
</dbReference>
<dbReference type="PANTHER" id="PTHR10828:SF17">
    <property type="entry name" value="PROTEIN-TYROSINE-PHOSPHATASE"/>
    <property type="match status" value="1"/>
</dbReference>
<dbReference type="PANTHER" id="PTHR10828">
    <property type="entry name" value="M-PHASE INDUCER PHOSPHATASE DUAL SPECIFICITY PHOSPHATASE CDC25"/>
    <property type="match status" value="1"/>
</dbReference>
<dbReference type="Proteomes" id="UP000683925">
    <property type="component" value="Unassembled WGS sequence"/>
</dbReference>
<dbReference type="FunFam" id="3.40.250.10:FF:000071">
    <property type="entry name" value="Rodhanase family domain containing protein"/>
    <property type="match status" value="1"/>
</dbReference>
<keyword evidence="3" id="KW-1185">Reference proteome</keyword>
<sequence length="259" mass="30725">MEAFLLKLIRKPLLNQTQITLTISQSMKEINEDASRKGLFCRKKIKIDQNNNHQTYFDGGSKVQCENEELKEGNAGIKKDIKLSFEEQEQDLILECHYENSIQYISAETLMQSMKLHDVLLFDCRYQYEFQGGHIRGATHLHHLLNLSEELFGVTQESKKIVVLYCEFSISRSKEKYFEIRNLDRSMNIYPMLTYKNLYILSKGYSEFYKKFQHMCDGEYVTMNDPRYEYELEQEEEFRNIAKQKNKLKQIQKITGCLI</sequence>
<comment type="caution">
    <text evidence="2">The sequence shown here is derived from an EMBL/GenBank/DDBJ whole genome shotgun (WGS) entry which is preliminary data.</text>
</comment>
<dbReference type="InterPro" id="IPR001763">
    <property type="entry name" value="Rhodanese-like_dom"/>
</dbReference>
<dbReference type="GO" id="GO:0004725">
    <property type="term" value="F:protein tyrosine phosphatase activity"/>
    <property type="evidence" value="ECO:0007669"/>
    <property type="project" value="TreeGrafter"/>
</dbReference>
<dbReference type="Pfam" id="PF00581">
    <property type="entry name" value="Rhodanese"/>
    <property type="match status" value="1"/>
</dbReference>
<dbReference type="GO" id="GO:0005737">
    <property type="term" value="C:cytoplasm"/>
    <property type="evidence" value="ECO:0007669"/>
    <property type="project" value="TreeGrafter"/>
</dbReference>
<accession>A0A8S1VYS9</accession>
<dbReference type="OrthoDB" id="310744at2759"/>
<evidence type="ECO:0000259" key="1">
    <source>
        <dbReference type="PROSITE" id="PS50206"/>
    </source>
</evidence>
<reference evidence="2" key="1">
    <citation type="submission" date="2021-01" db="EMBL/GenBank/DDBJ databases">
        <authorList>
            <consortium name="Genoscope - CEA"/>
            <person name="William W."/>
        </authorList>
    </citation>
    <scope>NUCLEOTIDE SEQUENCE</scope>
</reference>
<proteinExistence type="predicted"/>
<evidence type="ECO:0000313" key="3">
    <source>
        <dbReference type="Proteomes" id="UP000683925"/>
    </source>
</evidence>
<dbReference type="OMA" id="GYSEFYK"/>
<dbReference type="GO" id="GO:0005634">
    <property type="term" value="C:nucleus"/>
    <property type="evidence" value="ECO:0007669"/>
    <property type="project" value="TreeGrafter"/>
</dbReference>
<protein>
    <recommendedName>
        <fullName evidence="1">Rhodanese domain-containing protein</fullName>
    </recommendedName>
</protein>
<evidence type="ECO:0000313" key="2">
    <source>
        <dbReference type="EMBL" id="CAD8181961.1"/>
    </source>
</evidence>
<dbReference type="GO" id="GO:0010971">
    <property type="term" value="P:positive regulation of G2/M transition of mitotic cell cycle"/>
    <property type="evidence" value="ECO:0007669"/>
    <property type="project" value="TreeGrafter"/>
</dbReference>
<feature type="domain" description="Rhodanese" evidence="1">
    <location>
        <begin position="115"/>
        <end position="217"/>
    </location>
</feature>